<sequence length="109" mass="11631">MDAGWFWALLMSIPALIALMDGYGEEAIVATGIGALAIVGGLIAWPLGLAVALAGGATILWTLARRNARLDMERRHSAIIRTLKLRVGVSERPLPACLRRFAKPPSKVG</sequence>
<gene>
    <name evidence="2" type="ORF">F0L46_04685</name>
</gene>
<comment type="caution">
    <text evidence="2">The sequence shown here is derived from an EMBL/GenBank/DDBJ whole genome shotgun (WGS) entry which is preliminary data.</text>
</comment>
<evidence type="ECO:0000256" key="1">
    <source>
        <dbReference type="SAM" id="Phobius"/>
    </source>
</evidence>
<keyword evidence="1" id="KW-0472">Membrane</keyword>
<protein>
    <submittedName>
        <fullName evidence="2">Uncharacterized protein</fullName>
    </submittedName>
</protein>
<organism evidence="2 3">
    <name type="scientific">Salinarimonas soli</name>
    <dbReference type="NCBI Taxonomy" id="1638099"/>
    <lineage>
        <taxon>Bacteria</taxon>
        <taxon>Pseudomonadati</taxon>
        <taxon>Pseudomonadota</taxon>
        <taxon>Alphaproteobacteria</taxon>
        <taxon>Hyphomicrobiales</taxon>
        <taxon>Salinarimonadaceae</taxon>
        <taxon>Salinarimonas</taxon>
    </lineage>
</organism>
<name>A0A5B2VSN5_9HYPH</name>
<accession>A0A5B2VSN5</accession>
<keyword evidence="1" id="KW-0812">Transmembrane</keyword>
<dbReference type="Proteomes" id="UP000323142">
    <property type="component" value="Unassembled WGS sequence"/>
</dbReference>
<keyword evidence="1" id="KW-1133">Transmembrane helix</keyword>
<reference evidence="2 3" key="1">
    <citation type="submission" date="2019-09" db="EMBL/GenBank/DDBJ databases">
        <title>Salinarimonas rosea gen. nov., sp. nov., a new member of the a-2 subgroup of the Proteobacteria.</title>
        <authorList>
            <person name="Liu J."/>
        </authorList>
    </citation>
    <scope>NUCLEOTIDE SEQUENCE [LARGE SCALE GENOMIC DNA]</scope>
    <source>
        <strain evidence="2 3">BN140002</strain>
    </source>
</reference>
<evidence type="ECO:0000313" key="3">
    <source>
        <dbReference type="Proteomes" id="UP000323142"/>
    </source>
</evidence>
<reference evidence="2 3" key="2">
    <citation type="submission" date="2019-09" db="EMBL/GenBank/DDBJ databases">
        <authorList>
            <person name="Jin C."/>
        </authorList>
    </citation>
    <scope>NUCLEOTIDE SEQUENCE [LARGE SCALE GENOMIC DNA]</scope>
    <source>
        <strain evidence="2 3">BN140002</strain>
    </source>
</reference>
<feature type="transmembrane region" description="Helical" evidence="1">
    <location>
        <begin position="34"/>
        <end position="64"/>
    </location>
</feature>
<keyword evidence="3" id="KW-1185">Reference proteome</keyword>
<evidence type="ECO:0000313" key="2">
    <source>
        <dbReference type="EMBL" id="KAA2241099.1"/>
    </source>
</evidence>
<dbReference type="EMBL" id="VUOA01000009">
    <property type="protein sequence ID" value="KAA2241099.1"/>
    <property type="molecule type" value="Genomic_DNA"/>
</dbReference>
<proteinExistence type="predicted"/>
<dbReference type="AlphaFoldDB" id="A0A5B2VSN5"/>